<gene>
    <name evidence="1" type="ORF">B0H64DRAFT_402902</name>
</gene>
<name>A0AAE0LQ59_9PEZI</name>
<organism evidence="1 2">
    <name type="scientific">Chaetomium fimeti</name>
    <dbReference type="NCBI Taxonomy" id="1854472"/>
    <lineage>
        <taxon>Eukaryota</taxon>
        <taxon>Fungi</taxon>
        <taxon>Dikarya</taxon>
        <taxon>Ascomycota</taxon>
        <taxon>Pezizomycotina</taxon>
        <taxon>Sordariomycetes</taxon>
        <taxon>Sordariomycetidae</taxon>
        <taxon>Sordariales</taxon>
        <taxon>Chaetomiaceae</taxon>
        <taxon>Chaetomium</taxon>
    </lineage>
</organism>
<protein>
    <submittedName>
        <fullName evidence="1">Uncharacterized protein</fullName>
    </submittedName>
</protein>
<evidence type="ECO:0000313" key="1">
    <source>
        <dbReference type="EMBL" id="KAK3292834.1"/>
    </source>
</evidence>
<comment type="caution">
    <text evidence="1">The sequence shown here is derived from an EMBL/GenBank/DDBJ whole genome shotgun (WGS) entry which is preliminary data.</text>
</comment>
<keyword evidence="2" id="KW-1185">Reference proteome</keyword>
<proteinExistence type="predicted"/>
<accession>A0AAE0LQ59</accession>
<dbReference type="RefSeq" id="XP_062656348.1">
    <property type="nucleotide sequence ID" value="XM_062804257.1"/>
</dbReference>
<dbReference type="Proteomes" id="UP001278766">
    <property type="component" value="Unassembled WGS sequence"/>
</dbReference>
<sequence length="348" mass="38082">MSTDMNAYLLYMSTWTSETDDNINEVIKEHQLFVSVGNFSSDAAIDAEFDVLTGLATKVRDMTIAADAMQIGADAAAVAAVWSFGLGMLVFAELEVGVAIERKMISNKSNELNEKLKTVDTDISAKINPTVNDYVTQYKANNKLIARRGAEGLDPRKCRSILMQFMAKVHKSKGTLDPAGFRQYAEAARRLFNGPQVKAVYAALDDLTMSKTTRADVTKYMSYIKGLEGLPTTELSIVRHLSIAFMFNNLRIANSKIADCAKEAGLEIEEVEASSFSMMGAVGKMIAVVAIAMSVVDTVLNIIDIVDVVEQTKKMCDELDGSIKASYKAYFKGIMEASQKYNDAMAKA</sequence>
<dbReference type="AlphaFoldDB" id="A0AAE0LQ59"/>
<evidence type="ECO:0000313" key="2">
    <source>
        <dbReference type="Proteomes" id="UP001278766"/>
    </source>
</evidence>
<reference evidence="1" key="2">
    <citation type="submission" date="2023-06" db="EMBL/GenBank/DDBJ databases">
        <authorList>
            <consortium name="Lawrence Berkeley National Laboratory"/>
            <person name="Haridas S."/>
            <person name="Hensen N."/>
            <person name="Bonometti L."/>
            <person name="Westerberg I."/>
            <person name="Brannstrom I.O."/>
            <person name="Guillou S."/>
            <person name="Cros-Aarteil S."/>
            <person name="Calhoun S."/>
            <person name="Kuo A."/>
            <person name="Mondo S."/>
            <person name="Pangilinan J."/>
            <person name="Riley R."/>
            <person name="Labutti K."/>
            <person name="Andreopoulos B."/>
            <person name="Lipzen A."/>
            <person name="Chen C."/>
            <person name="Yanf M."/>
            <person name="Daum C."/>
            <person name="Ng V."/>
            <person name="Clum A."/>
            <person name="Steindorff A."/>
            <person name="Ohm R."/>
            <person name="Martin F."/>
            <person name="Silar P."/>
            <person name="Natvig D."/>
            <person name="Lalanne C."/>
            <person name="Gautier V."/>
            <person name="Ament-Velasquez S.L."/>
            <person name="Kruys A."/>
            <person name="Hutchinson M.I."/>
            <person name="Powell A.J."/>
            <person name="Barry K."/>
            <person name="Miller A.N."/>
            <person name="Grigoriev I.V."/>
            <person name="Debuchy R."/>
            <person name="Gladieux P."/>
            <person name="Thoren M.H."/>
            <person name="Johannesson H."/>
        </authorList>
    </citation>
    <scope>NUCLEOTIDE SEQUENCE</scope>
    <source>
        <strain evidence="1">CBS 168.71</strain>
    </source>
</reference>
<dbReference type="GeneID" id="87841205"/>
<dbReference type="EMBL" id="JAUEPN010000006">
    <property type="protein sequence ID" value="KAK3292834.1"/>
    <property type="molecule type" value="Genomic_DNA"/>
</dbReference>
<reference evidence="1" key="1">
    <citation type="journal article" date="2023" name="Mol. Phylogenet. Evol.">
        <title>Genome-scale phylogeny and comparative genomics of the fungal order Sordariales.</title>
        <authorList>
            <person name="Hensen N."/>
            <person name="Bonometti L."/>
            <person name="Westerberg I."/>
            <person name="Brannstrom I.O."/>
            <person name="Guillou S."/>
            <person name="Cros-Aarteil S."/>
            <person name="Calhoun S."/>
            <person name="Haridas S."/>
            <person name="Kuo A."/>
            <person name="Mondo S."/>
            <person name="Pangilinan J."/>
            <person name="Riley R."/>
            <person name="LaButti K."/>
            <person name="Andreopoulos B."/>
            <person name="Lipzen A."/>
            <person name="Chen C."/>
            <person name="Yan M."/>
            <person name="Daum C."/>
            <person name="Ng V."/>
            <person name="Clum A."/>
            <person name="Steindorff A."/>
            <person name="Ohm R.A."/>
            <person name="Martin F."/>
            <person name="Silar P."/>
            <person name="Natvig D.O."/>
            <person name="Lalanne C."/>
            <person name="Gautier V."/>
            <person name="Ament-Velasquez S.L."/>
            <person name="Kruys A."/>
            <person name="Hutchinson M.I."/>
            <person name="Powell A.J."/>
            <person name="Barry K."/>
            <person name="Miller A.N."/>
            <person name="Grigoriev I.V."/>
            <person name="Debuchy R."/>
            <person name="Gladieux P."/>
            <person name="Hiltunen Thoren M."/>
            <person name="Johannesson H."/>
        </authorList>
    </citation>
    <scope>NUCLEOTIDE SEQUENCE</scope>
    <source>
        <strain evidence="1">CBS 168.71</strain>
    </source>
</reference>